<sequence length="206" mass="23615">MIRMDTFNFILCISAVIYSTYGDDTGSTLETKTQNKIVDHHNALRRSVDPTASDMKKMVWCDPAALNAYNFATQCSMYHSLVEERHIKEPIDVVCGENIYMSTAKSDWSTVIDSWYNERSDFAYGKGKISDKPIGHYTQVVWAKSYLLGCAYNFCKENKYPHVFVCHYGPMGNMDESVPRPYEEGEWCASCPESCDDKLCDWKPKE</sequence>
<dbReference type="OMA" id="FANRRTM"/>
<comment type="similarity">
    <text evidence="1">Belongs to the CRISP family.</text>
</comment>
<dbReference type="PANTHER" id="PTHR10334">
    <property type="entry name" value="CYSTEINE-RICH SECRETORY PROTEIN-RELATED"/>
    <property type="match status" value="1"/>
</dbReference>
<dbReference type="GeneID" id="373846"/>
<gene>
    <name evidence="3" type="primary">crisp1.8.S</name>
</gene>
<dbReference type="Pfam" id="PF00188">
    <property type="entry name" value="CAP"/>
    <property type="match status" value="1"/>
</dbReference>
<dbReference type="AlphaFoldDB" id="A0A1L8G5F2"/>
<dbReference type="Proteomes" id="UP000186698">
    <property type="component" value="Chromosome 5S"/>
</dbReference>
<dbReference type="InterPro" id="IPR001283">
    <property type="entry name" value="CRISP-related"/>
</dbReference>
<accession>A0A1L8G5F2</accession>
<dbReference type="SMART" id="SM00198">
    <property type="entry name" value="SCP"/>
    <property type="match status" value="1"/>
</dbReference>
<keyword evidence="2" id="KW-1185">Reference proteome</keyword>
<organism evidence="2 3">
    <name type="scientific">Xenopus laevis</name>
    <name type="common">African clawed frog</name>
    <dbReference type="NCBI Taxonomy" id="8355"/>
    <lineage>
        <taxon>Eukaryota</taxon>
        <taxon>Metazoa</taxon>
        <taxon>Chordata</taxon>
        <taxon>Craniata</taxon>
        <taxon>Vertebrata</taxon>
        <taxon>Euteleostomi</taxon>
        <taxon>Amphibia</taxon>
        <taxon>Batrachia</taxon>
        <taxon>Anura</taxon>
        <taxon>Pipoidea</taxon>
        <taxon>Pipidae</taxon>
        <taxon>Xenopodinae</taxon>
        <taxon>Xenopus</taxon>
        <taxon>Xenopus</taxon>
    </lineage>
</organism>
<dbReference type="PRINTS" id="PR00837">
    <property type="entry name" value="V5TPXLIKE"/>
</dbReference>
<dbReference type="InterPro" id="IPR014044">
    <property type="entry name" value="CAP_dom"/>
</dbReference>
<dbReference type="InterPro" id="IPR018244">
    <property type="entry name" value="Allrgn_V5/Tpx1_CS"/>
</dbReference>
<dbReference type="GO" id="GO:0005615">
    <property type="term" value="C:extracellular space"/>
    <property type="evidence" value="ECO:0000318"/>
    <property type="project" value="GO_Central"/>
</dbReference>
<dbReference type="InterPro" id="IPR035940">
    <property type="entry name" value="CAP_sf"/>
</dbReference>
<reference evidence="3" key="1">
    <citation type="submission" date="2025-08" db="UniProtKB">
        <authorList>
            <consortium name="RefSeq"/>
        </authorList>
    </citation>
    <scope>IDENTIFICATION</scope>
    <source>
        <strain evidence="3">J_2021</strain>
        <tissue evidence="3">Erythrocytes</tissue>
    </source>
</reference>
<dbReference type="PROSITE" id="PS01009">
    <property type="entry name" value="CRISP_1"/>
    <property type="match status" value="1"/>
</dbReference>
<dbReference type="Gene3D" id="3.40.33.10">
    <property type="entry name" value="CAP"/>
    <property type="match status" value="1"/>
</dbReference>
<dbReference type="CTD" id="373846"/>
<protein>
    <submittedName>
        <fullName evidence="3">Allurin</fullName>
    </submittedName>
</protein>
<dbReference type="RefSeq" id="XP_018120225.2">
    <property type="nucleotide sequence ID" value="XM_018264736.2"/>
</dbReference>
<evidence type="ECO:0000256" key="1">
    <source>
        <dbReference type="ARBA" id="ARBA00009923"/>
    </source>
</evidence>
<dbReference type="SUPFAM" id="SSF55797">
    <property type="entry name" value="PR-1-like"/>
    <property type="match status" value="1"/>
</dbReference>
<dbReference type="FunFam" id="3.40.33.10:FF:000005">
    <property type="entry name" value="Cysteine-rich secretory protein 2"/>
    <property type="match status" value="1"/>
</dbReference>
<dbReference type="OrthoDB" id="737510at2759"/>
<evidence type="ECO:0000313" key="2">
    <source>
        <dbReference type="Proteomes" id="UP000186698"/>
    </source>
</evidence>
<dbReference type="KEGG" id="xla:373846"/>
<name>A0A1L8G5F2_XENLA</name>
<dbReference type="PaxDb" id="8355-A0A1L8G5F2"/>
<evidence type="ECO:0000313" key="3">
    <source>
        <dbReference type="RefSeq" id="XP_018120225.2"/>
    </source>
</evidence>
<proteinExistence type="inferred from homology"/>
<dbReference type="PROSITE" id="PS01010">
    <property type="entry name" value="CRISP_2"/>
    <property type="match status" value="1"/>
</dbReference>
<dbReference type="STRING" id="8355.A0A1L8G5F2"/>